<accession>A0A8J6LI57</accession>
<comment type="catalytic activity">
    <reaction evidence="14">
        <text>L-pipecolate + NADP(+) = Delta(1)-piperideine-2-carboxylate + NADPH + H(+)</text>
        <dbReference type="Rhea" id="RHEA:12524"/>
        <dbReference type="ChEBI" id="CHEBI:15378"/>
        <dbReference type="ChEBI" id="CHEBI:57783"/>
        <dbReference type="ChEBI" id="CHEBI:58349"/>
        <dbReference type="ChEBI" id="CHEBI:61185"/>
        <dbReference type="ChEBI" id="CHEBI:77631"/>
        <dbReference type="EC" id="1.5.1.1"/>
    </reaction>
    <physiologicalReaction direction="right-to-left" evidence="14">
        <dbReference type="Rhea" id="RHEA:12526"/>
    </physiologicalReaction>
</comment>
<evidence type="ECO:0000256" key="12">
    <source>
        <dbReference type="ARBA" id="ARBA00093263"/>
    </source>
</evidence>
<dbReference type="AlphaFoldDB" id="A0A8J6LI57"/>
<evidence type="ECO:0000256" key="17">
    <source>
        <dbReference type="ARBA" id="ARBA00093650"/>
    </source>
</evidence>
<comment type="catalytic activity">
    <reaction evidence="8">
        <text>(3R)-1,4-thiomorpholine-3-carboxylate + NAD(+) = 3,4-dehydrothiomorpholine-3-carboxylate + NADH + 2 H(+)</text>
        <dbReference type="Rhea" id="RHEA:12504"/>
        <dbReference type="ChEBI" id="CHEBI:15378"/>
        <dbReference type="ChEBI" id="CHEBI:57540"/>
        <dbReference type="ChEBI" id="CHEBI:57945"/>
        <dbReference type="ChEBI" id="CHEBI:58517"/>
        <dbReference type="ChEBI" id="CHEBI:176873"/>
        <dbReference type="EC" id="1.5.1.25"/>
    </reaction>
    <physiologicalReaction direction="right-to-left" evidence="8">
        <dbReference type="Rhea" id="RHEA:12506"/>
    </physiologicalReaction>
</comment>
<evidence type="ECO:0000256" key="14">
    <source>
        <dbReference type="ARBA" id="ARBA00093273"/>
    </source>
</evidence>
<dbReference type="Gene3D" id="3.40.50.720">
    <property type="entry name" value="NAD(P)-binding Rossmann-like Domain"/>
    <property type="match status" value="2"/>
</dbReference>
<comment type="catalytic activity">
    <reaction evidence="11">
        <text>(S)-cystathionine ketimine + NADH + 2 H(+) = (3R,5S)-2,3,5,6,7-pentahydro-1,4-thiazepine-3,5-dicarboxylate + NAD(+)</text>
        <dbReference type="Rhea" id="RHEA:68032"/>
        <dbReference type="ChEBI" id="CHEBI:15378"/>
        <dbReference type="ChEBI" id="CHEBI:57540"/>
        <dbReference type="ChEBI" id="CHEBI:57945"/>
        <dbReference type="ChEBI" id="CHEBI:176808"/>
        <dbReference type="ChEBI" id="CHEBI:176810"/>
    </reaction>
    <physiologicalReaction direction="left-to-right" evidence="11">
        <dbReference type="Rhea" id="RHEA:68033"/>
    </physiologicalReaction>
</comment>
<comment type="similarity">
    <text evidence="1">Belongs to the ornithine cyclodeaminase/mu-crystallin family.</text>
</comment>
<dbReference type="Proteomes" id="UP000719412">
    <property type="component" value="Unassembled WGS sequence"/>
</dbReference>
<organism evidence="18 19">
    <name type="scientific">Tenebrio molitor</name>
    <name type="common">Yellow mealworm beetle</name>
    <dbReference type="NCBI Taxonomy" id="7067"/>
    <lineage>
        <taxon>Eukaryota</taxon>
        <taxon>Metazoa</taxon>
        <taxon>Ecdysozoa</taxon>
        <taxon>Arthropoda</taxon>
        <taxon>Hexapoda</taxon>
        <taxon>Insecta</taxon>
        <taxon>Pterygota</taxon>
        <taxon>Neoptera</taxon>
        <taxon>Endopterygota</taxon>
        <taxon>Coleoptera</taxon>
        <taxon>Polyphaga</taxon>
        <taxon>Cucujiformia</taxon>
        <taxon>Tenebrionidae</taxon>
        <taxon>Tenebrio</taxon>
    </lineage>
</organism>
<dbReference type="GO" id="GO:0005737">
    <property type="term" value="C:cytoplasm"/>
    <property type="evidence" value="ECO:0007669"/>
    <property type="project" value="TreeGrafter"/>
</dbReference>
<dbReference type="InterPro" id="IPR023401">
    <property type="entry name" value="ODC_N"/>
</dbReference>
<dbReference type="GO" id="GO:0047127">
    <property type="term" value="F:thiomorpholine-carboxylate dehydrogenase activity"/>
    <property type="evidence" value="ECO:0007669"/>
    <property type="project" value="UniProtKB-EC"/>
</dbReference>
<evidence type="ECO:0000313" key="18">
    <source>
        <dbReference type="EMBL" id="KAH0819742.1"/>
    </source>
</evidence>
<comment type="catalytic activity">
    <reaction evidence="5">
        <text>L-pipecolate + NAD(+) = Delta(1)-piperideine-2-carboxylate + NADH + H(+)</text>
        <dbReference type="Rhea" id="RHEA:30807"/>
        <dbReference type="ChEBI" id="CHEBI:15378"/>
        <dbReference type="ChEBI" id="CHEBI:57540"/>
        <dbReference type="ChEBI" id="CHEBI:57945"/>
        <dbReference type="ChEBI" id="CHEBI:61185"/>
        <dbReference type="ChEBI" id="CHEBI:77631"/>
        <dbReference type="EC" id="1.5.1.1"/>
    </reaction>
    <physiologicalReaction direction="right-to-left" evidence="5">
        <dbReference type="Rhea" id="RHEA:30809"/>
    </physiologicalReaction>
</comment>
<evidence type="ECO:0000256" key="8">
    <source>
        <dbReference type="ARBA" id="ARBA00093226"/>
    </source>
</evidence>
<comment type="catalytic activity">
    <reaction evidence="7">
        <text>L-proline + NADP(+) = 1-pyrroline-2-carboxylate + NADPH + H(+)</text>
        <dbReference type="Rhea" id="RHEA:20317"/>
        <dbReference type="ChEBI" id="CHEBI:15378"/>
        <dbReference type="ChEBI" id="CHEBI:39785"/>
        <dbReference type="ChEBI" id="CHEBI:57783"/>
        <dbReference type="ChEBI" id="CHEBI:58349"/>
        <dbReference type="ChEBI" id="CHEBI:60039"/>
        <dbReference type="EC" id="1.5.1.1"/>
    </reaction>
    <physiologicalReaction direction="right-to-left" evidence="7">
        <dbReference type="Rhea" id="RHEA:20319"/>
    </physiologicalReaction>
</comment>
<comment type="subunit">
    <text evidence="15">Homodimer. Binds the thyroid hormone triiodothyronine (T3); T3 binding inhibits enzymatic activity.</text>
</comment>
<evidence type="ECO:0000256" key="1">
    <source>
        <dbReference type="ARBA" id="ARBA00008903"/>
    </source>
</evidence>
<evidence type="ECO:0000256" key="9">
    <source>
        <dbReference type="ARBA" id="ARBA00093227"/>
    </source>
</evidence>
<sequence length="294" mass="31980">MPGYLDNGSFGALGCKLVTVAPNNANLEQPLPTINAHIMLFDDATGVLKAVISGTEITQWRTAAASAVATKHLKPSRKFEILAILGAGAQGRIHAIAFQHFFKQVRIWNRNRPRAERLVSELNQSSDSQEFKSFGCNRECVEGADVIVTATFAKEAIVQLEWLKEGAHVNGESRAIKVQDGVRVICAEKFKTAFTSRGYNSESFPVGAGLTHHSELSESIYLRGEVYVDHRTGAEVELAGLKELGVEFKGEIGSLIAGDLSPPPSNRITVFQSLGMAVEDCAMARLVYDLYKTA</sequence>
<dbReference type="SUPFAM" id="SSF51735">
    <property type="entry name" value="NAD(P)-binding Rossmann-fold domains"/>
    <property type="match status" value="1"/>
</dbReference>
<evidence type="ECO:0000256" key="3">
    <source>
        <dbReference type="ARBA" id="ARBA00015173"/>
    </source>
</evidence>
<dbReference type="PIRSF" id="PIRSF001439">
    <property type="entry name" value="CryM"/>
    <property type="match status" value="1"/>
</dbReference>
<dbReference type="EMBL" id="JABDTM020013848">
    <property type="protein sequence ID" value="KAH0819742.1"/>
    <property type="molecule type" value="Genomic_DNA"/>
</dbReference>
<evidence type="ECO:0000256" key="7">
    <source>
        <dbReference type="ARBA" id="ARBA00093203"/>
    </source>
</evidence>
<dbReference type="PANTHER" id="PTHR13812">
    <property type="entry name" value="KETIMINE REDUCTASE MU-CRYSTALLIN"/>
    <property type="match status" value="1"/>
</dbReference>
<evidence type="ECO:0000256" key="5">
    <source>
        <dbReference type="ARBA" id="ARBA00093190"/>
    </source>
</evidence>
<dbReference type="Pfam" id="PF02423">
    <property type="entry name" value="OCD_Mu_crystall"/>
    <property type="match status" value="2"/>
</dbReference>
<dbReference type="Gene3D" id="3.30.1780.10">
    <property type="entry name" value="ornithine cyclodeaminase, domain 1"/>
    <property type="match status" value="2"/>
</dbReference>
<keyword evidence="19" id="KW-1185">Reference proteome</keyword>
<dbReference type="GO" id="GO:0042562">
    <property type="term" value="F:hormone binding"/>
    <property type="evidence" value="ECO:0007669"/>
    <property type="project" value="TreeGrafter"/>
</dbReference>
<dbReference type="EC" id="1.5.1.25" evidence="2"/>
<evidence type="ECO:0000256" key="10">
    <source>
        <dbReference type="ARBA" id="ARBA00093248"/>
    </source>
</evidence>
<comment type="catalytic activity">
    <reaction evidence="9">
        <text>(S)-cystathionine ketimine + NADPH + 2 H(+) = (3R,5S)-2,3,5,6,7-pentahydro-1,4-thiazepine-3,5-dicarboxylate + NADP(+)</text>
        <dbReference type="Rhea" id="RHEA:68036"/>
        <dbReference type="ChEBI" id="CHEBI:15378"/>
        <dbReference type="ChEBI" id="CHEBI:57783"/>
        <dbReference type="ChEBI" id="CHEBI:58349"/>
        <dbReference type="ChEBI" id="CHEBI:176808"/>
        <dbReference type="ChEBI" id="CHEBI:176810"/>
    </reaction>
    <physiologicalReaction direction="left-to-right" evidence="9">
        <dbReference type="Rhea" id="RHEA:68037"/>
    </physiologicalReaction>
</comment>
<evidence type="ECO:0000313" key="19">
    <source>
        <dbReference type="Proteomes" id="UP000719412"/>
    </source>
</evidence>
<dbReference type="GO" id="GO:0050241">
    <property type="term" value="F:pyrroline-2-carboxylate reductase activity"/>
    <property type="evidence" value="ECO:0007669"/>
    <property type="project" value="UniProtKB-EC"/>
</dbReference>
<evidence type="ECO:0000256" key="16">
    <source>
        <dbReference type="ARBA" id="ARBA00093598"/>
    </source>
</evidence>
<dbReference type="InterPro" id="IPR003462">
    <property type="entry name" value="ODC_Mu_crystall"/>
</dbReference>
<evidence type="ECO:0000256" key="2">
    <source>
        <dbReference type="ARBA" id="ARBA00012883"/>
    </source>
</evidence>
<comment type="catalytic activity">
    <reaction evidence="10">
        <text>(R)-lanthionine ketimine + NADPH + 2 H(+) = (3R,5R)-1,4-thiomorpholine-3,5-dicarboxylate + NADP(+)</text>
        <dbReference type="Rhea" id="RHEA:68040"/>
        <dbReference type="ChEBI" id="CHEBI:15378"/>
        <dbReference type="ChEBI" id="CHEBI:57783"/>
        <dbReference type="ChEBI" id="CHEBI:58349"/>
        <dbReference type="ChEBI" id="CHEBI:176891"/>
        <dbReference type="ChEBI" id="CHEBI:176892"/>
    </reaction>
    <physiologicalReaction direction="left-to-right" evidence="10">
        <dbReference type="Rhea" id="RHEA:68041"/>
    </physiologicalReaction>
</comment>
<dbReference type="PANTHER" id="PTHR13812:SF19">
    <property type="entry name" value="KETIMINE REDUCTASE MU-CRYSTALLIN"/>
    <property type="match status" value="1"/>
</dbReference>
<proteinExistence type="inferred from homology"/>
<reference evidence="18" key="2">
    <citation type="submission" date="2021-08" db="EMBL/GenBank/DDBJ databases">
        <authorList>
            <person name="Eriksson T."/>
        </authorList>
    </citation>
    <scope>NUCLEOTIDE SEQUENCE</scope>
    <source>
        <strain evidence="18">Stoneville</strain>
        <tissue evidence="18">Whole head</tissue>
    </source>
</reference>
<evidence type="ECO:0000256" key="11">
    <source>
        <dbReference type="ARBA" id="ARBA00093250"/>
    </source>
</evidence>
<dbReference type="EC" id="1.5.1.1" evidence="16"/>
<reference evidence="18" key="1">
    <citation type="journal article" date="2020" name="J Insects Food Feed">
        <title>The yellow mealworm (Tenebrio molitor) genome: a resource for the emerging insects as food and feed industry.</title>
        <authorList>
            <person name="Eriksson T."/>
            <person name="Andere A."/>
            <person name="Kelstrup H."/>
            <person name="Emery V."/>
            <person name="Picard C."/>
        </authorList>
    </citation>
    <scope>NUCLEOTIDE SEQUENCE</scope>
    <source>
        <strain evidence="18">Stoneville</strain>
        <tissue evidence="18">Whole head</tissue>
    </source>
</reference>
<comment type="caution">
    <text evidence="18">The sequence shown here is derived from an EMBL/GenBank/DDBJ whole genome shotgun (WGS) entry which is preliminary data.</text>
</comment>
<evidence type="ECO:0000256" key="4">
    <source>
        <dbReference type="ARBA" id="ARBA00033420"/>
    </source>
</evidence>
<comment type="catalytic activity">
    <reaction evidence="13">
        <text>L-proline + NAD(+) = 1-pyrroline-2-carboxylate + NADH + H(+)</text>
        <dbReference type="Rhea" id="RHEA:20321"/>
        <dbReference type="ChEBI" id="CHEBI:15378"/>
        <dbReference type="ChEBI" id="CHEBI:39785"/>
        <dbReference type="ChEBI" id="CHEBI:57540"/>
        <dbReference type="ChEBI" id="CHEBI:57945"/>
        <dbReference type="ChEBI" id="CHEBI:60039"/>
        <dbReference type="EC" id="1.5.1.1"/>
    </reaction>
    <physiologicalReaction direction="right-to-left" evidence="13">
        <dbReference type="Rhea" id="RHEA:20323"/>
    </physiologicalReaction>
</comment>
<gene>
    <name evidence="18" type="ORF">GEV33_003049</name>
</gene>
<evidence type="ECO:0000256" key="6">
    <source>
        <dbReference type="ARBA" id="ARBA00093197"/>
    </source>
</evidence>
<evidence type="ECO:0000256" key="15">
    <source>
        <dbReference type="ARBA" id="ARBA00093567"/>
    </source>
</evidence>
<protein>
    <recommendedName>
        <fullName evidence="3">Ketimine reductase mu-crystallin</fullName>
        <ecNumber evidence="16">1.5.1.1</ecNumber>
        <ecNumber evidence="2">1.5.1.25</ecNumber>
    </recommendedName>
    <alternativeName>
        <fullName evidence="17">1-piperideine-2-carboxylate/1-pyrroline-2-carboxylate reductase</fullName>
    </alternativeName>
    <alternativeName>
        <fullName evidence="4">NADP-regulated thyroid-hormone-binding protein</fullName>
    </alternativeName>
</protein>
<name>A0A8J6LI57_TENMO</name>
<dbReference type="InterPro" id="IPR036291">
    <property type="entry name" value="NAD(P)-bd_dom_sf"/>
</dbReference>
<comment type="catalytic activity">
    <reaction evidence="6">
        <text>Delta(2)-thiazoline-2-carboxylate + NADPH + 2 H(+) = L-thiazolidine-2-carboxylate + NADP(+)</text>
        <dbReference type="Rhea" id="RHEA:68072"/>
        <dbReference type="ChEBI" id="CHEBI:15378"/>
        <dbReference type="ChEBI" id="CHEBI:57783"/>
        <dbReference type="ChEBI" id="CHEBI:58349"/>
        <dbReference type="ChEBI" id="CHEBI:176895"/>
        <dbReference type="ChEBI" id="CHEBI:176896"/>
    </reaction>
    <physiologicalReaction direction="left-to-right" evidence="6">
        <dbReference type="Rhea" id="RHEA:68073"/>
    </physiologicalReaction>
</comment>
<comment type="catalytic activity">
    <reaction evidence="12">
        <text>(3R)-1,4-thiomorpholine-3-carboxylate + NADP(+) = 3,4-dehydrothiomorpholine-3-carboxylate + NADPH + 2 H(+)</text>
        <dbReference type="Rhea" id="RHEA:12500"/>
        <dbReference type="ChEBI" id="CHEBI:15378"/>
        <dbReference type="ChEBI" id="CHEBI:57783"/>
        <dbReference type="ChEBI" id="CHEBI:58349"/>
        <dbReference type="ChEBI" id="CHEBI:58517"/>
        <dbReference type="ChEBI" id="CHEBI:176873"/>
        <dbReference type="EC" id="1.5.1.25"/>
    </reaction>
    <physiologicalReaction direction="right-to-left" evidence="12">
        <dbReference type="Rhea" id="RHEA:12502"/>
    </physiologicalReaction>
</comment>
<evidence type="ECO:0000256" key="13">
    <source>
        <dbReference type="ARBA" id="ARBA00093264"/>
    </source>
</evidence>